<dbReference type="EMBL" id="SZVO01000010">
    <property type="protein sequence ID" value="TKT90131.1"/>
    <property type="molecule type" value="Genomic_DNA"/>
</dbReference>
<dbReference type="Proteomes" id="UP000304900">
    <property type="component" value="Unassembled WGS sequence"/>
</dbReference>
<proteinExistence type="predicted"/>
<dbReference type="RefSeq" id="WP_137341894.1">
    <property type="nucleotide sequence ID" value="NZ_BSQH01000004.1"/>
</dbReference>
<protein>
    <submittedName>
        <fullName evidence="1">Tetratricopeptide repeat protein</fullName>
    </submittedName>
</protein>
<dbReference type="Gene3D" id="1.25.40.10">
    <property type="entry name" value="Tetratricopeptide repeat domain"/>
    <property type="match status" value="1"/>
</dbReference>
<organism evidence="1 2">
    <name type="scientific">Dyadobacter frigoris</name>
    <dbReference type="NCBI Taxonomy" id="2576211"/>
    <lineage>
        <taxon>Bacteria</taxon>
        <taxon>Pseudomonadati</taxon>
        <taxon>Bacteroidota</taxon>
        <taxon>Cytophagia</taxon>
        <taxon>Cytophagales</taxon>
        <taxon>Spirosomataceae</taxon>
        <taxon>Dyadobacter</taxon>
    </lineage>
</organism>
<accession>A0A4U6D250</accession>
<evidence type="ECO:0000313" key="1">
    <source>
        <dbReference type="EMBL" id="TKT90131.1"/>
    </source>
</evidence>
<sequence>MKNALLQNLITFYEEDPNDPFNIYALALEYLKSDSGQAEKYFDKLLTDHPDYLATYYPAAAFFAELGKIEKAEIIYQKGIDLALLNNNTKTHQELLRAYRSFLDELDD</sequence>
<dbReference type="OrthoDB" id="1524733at2"/>
<dbReference type="SUPFAM" id="SSF48452">
    <property type="entry name" value="TPR-like"/>
    <property type="match status" value="1"/>
</dbReference>
<evidence type="ECO:0000313" key="2">
    <source>
        <dbReference type="Proteomes" id="UP000304900"/>
    </source>
</evidence>
<comment type="caution">
    <text evidence="1">The sequence shown here is derived from an EMBL/GenBank/DDBJ whole genome shotgun (WGS) entry which is preliminary data.</text>
</comment>
<keyword evidence="2" id="KW-1185">Reference proteome</keyword>
<reference evidence="1 2" key="1">
    <citation type="submission" date="2019-05" db="EMBL/GenBank/DDBJ databases">
        <title>Dyadobacter AR-3-8 sp. nov., isolated from arctic soil.</title>
        <authorList>
            <person name="Chaudhary D.K."/>
        </authorList>
    </citation>
    <scope>NUCLEOTIDE SEQUENCE [LARGE SCALE GENOMIC DNA]</scope>
    <source>
        <strain evidence="1 2">AR-3-8</strain>
    </source>
</reference>
<dbReference type="AlphaFoldDB" id="A0A4U6D250"/>
<gene>
    <name evidence="1" type="ORF">FDK13_20545</name>
</gene>
<dbReference type="InterPro" id="IPR011990">
    <property type="entry name" value="TPR-like_helical_dom_sf"/>
</dbReference>
<name>A0A4U6D250_9BACT</name>